<dbReference type="Pfam" id="PF14697">
    <property type="entry name" value="Fer4_21"/>
    <property type="match status" value="1"/>
</dbReference>
<evidence type="ECO:0000256" key="1">
    <source>
        <dbReference type="ARBA" id="ARBA00001966"/>
    </source>
</evidence>
<sequence>MEKKIVKRKAYVDTSYCVACGACEKVCPLEAIAINKGIFSKVDYDKCVGCGKCVKACPASTIEIKQQGGN</sequence>
<evidence type="ECO:0000259" key="8">
    <source>
        <dbReference type="PROSITE" id="PS51379"/>
    </source>
</evidence>
<evidence type="ECO:0000256" key="3">
    <source>
        <dbReference type="ARBA" id="ARBA00013529"/>
    </source>
</evidence>
<proteinExistence type="predicted"/>
<keyword evidence="6" id="KW-0408">Iron</keyword>
<keyword evidence="7" id="KW-0411">Iron-sulfur</keyword>
<dbReference type="eggNOG" id="COG1245">
    <property type="taxonomic scope" value="Bacteria"/>
</dbReference>
<evidence type="ECO:0000256" key="5">
    <source>
        <dbReference type="ARBA" id="ARBA00022723"/>
    </source>
</evidence>
<reference evidence="9 10" key="1">
    <citation type="submission" date="2014-07" db="EMBL/GenBank/DDBJ databases">
        <title>Draft genome of Clostridium sulfidigenes 113A isolated from sediments associated with methane hydrate from Krishna Godavari basin.</title>
        <authorList>
            <person name="Honkalas V.S."/>
            <person name="Dabir A.P."/>
            <person name="Arora P."/>
            <person name="Dhakephalkar P.K."/>
        </authorList>
    </citation>
    <scope>NUCLEOTIDE SEQUENCE [LARGE SCALE GENOMIC DNA]</scope>
    <source>
        <strain evidence="9 10">113A</strain>
    </source>
</reference>
<evidence type="ECO:0000313" key="9">
    <source>
        <dbReference type="EMBL" id="KEZ85728.1"/>
    </source>
</evidence>
<evidence type="ECO:0000256" key="2">
    <source>
        <dbReference type="ARBA" id="ARBA00003532"/>
    </source>
</evidence>
<dbReference type="PROSITE" id="PS00198">
    <property type="entry name" value="4FE4S_FER_1"/>
    <property type="match status" value="1"/>
</dbReference>
<evidence type="ECO:0000256" key="7">
    <source>
        <dbReference type="ARBA" id="ARBA00023014"/>
    </source>
</evidence>
<evidence type="ECO:0000256" key="6">
    <source>
        <dbReference type="ARBA" id="ARBA00023004"/>
    </source>
</evidence>
<name>A0A084J9U4_9CLOT</name>
<gene>
    <name evidence="9" type="ORF">IO99_13060</name>
</gene>
<keyword evidence="5" id="KW-0479">Metal-binding</keyword>
<feature type="domain" description="4Fe-4S ferredoxin-type" evidence="8">
    <location>
        <begin position="8"/>
        <end position="37"/>
    </location>
</feature>
<dbReference type="Proteomes" id="UP000028542">
    <property type="component" value="Unassembled WGS sequence"/>
</dbReference>
<dbReference type="GO" id="GO:0046872">
    <property type="term" value="F:metal ion binding"/>
    <property type="evidence" value="ECO:0007669"/>
    <property type="project" value="UniProtKB-KW"/>
</dbReference>
<evidence type="ECO:0000313" key="10">
    <source>
        <dbReference type="Proteomes" id="UP000028542"/>
    </source>
</evidence>
<organism evidence="9 10">
    <name type="scientific">Clostridium sulfidigenes</name>
    <dbReference type="NCBI Taxonomy" id="318464"/>
    <lineage>
        <taxon>Bacteria</taxon>
        <taxon>Bacillati</taxon>
        <taxon>Bacillota</taxon>
        <taxon>Clostridia</taxon>
        <taxon>Eubacteriales</taxon>
        <taxon>Clostridiaceae</taxon>
        <taxon>Clostridium</taxon>
    </lineage>
</organism>
<dbReference type="InterPro" id="IPR017896">
    <property type="entry name" value="4Fe4S_Fe-S-bd"/>
</dbReference>
<dbReference type="EMBL" id="JPMD01000031">
    <property type="protein sequence ID" value="KEZ85728.1"/>
    <property type="molecule type" value="Genomic_DNA"/>
</dbReference>
<dbReference type="PROSITE" id="PS51379">
    <property type="entry name" value="4FE4S_FER_2"/>
    <property type="match status" value="2"/>
</dbReference>
<dbReference type="RefSeq" id="WP_035133926.1">
    <property type="nucleotide sequence ID" value="NZ_JPMD01000031.1"/>
</dbReference>
<comment type="caution">
    <text evidence="9">The sequence shown here is derived from an EMBL/GenBank/DDBJ whole genome shotgun (WGS) entry which is preliminary data.</text>
</comment>
<accession>A0A084J9U4</accession>
<dbReference type="STRING" id="318464.IO99_13060"/>
<feature type="domain" description="4Fe-4S ferredoxin-type" evidence="8">
    <location>
        <begin position="38"/>
        <end position="67"/>
    </location>
</feature>
<dbReference type="InterPro" id="IPR017900">
    <property type="entry name" value="4Fe4S_Fe_S_CS"/>
</dbReference>
<keyword evidence="4" id="KW-0004">4Fe-4S</keyword>
<dbReference type="PANTHER" id="PTHR24960:SF79">
    <property type="entry name" value="PHOTOSYSTEM I IRON-SULFUR CENTER"/>
    <property type="match status" value="1"/>
</dbReference>
<dbReference type="InterPro" id="IPR050157">
    <property type="entry name" value="PSI_iron-sulfur_center"/>
</dbReference>
<evidence type="ECO:0000256" key="4">
    <source>
        <dbReference type="ARBA" id="ARBA00022485"/>
    </source>
</evidence>
<comment type="function">
    <text evidence="2">Ferredoxins are iron-sulfur proteins that transfer electrons in a wide variety of metabolic reactions.</text>
</comment>
<dbReference type="GO" id="GO:0051539">
    <property type="term" value="F:4 iron, 4 sulfur cluster binding"/>
    <property type="evidence" value="ECO:0007669"/>
    <property type="project" value="UniProtKB-KW"/>
</dbReference>
<dbReference type="PANTHER" id="PTHR24960">
    <property type="entry name" value="PHOTOSYSTEM I IRON-SULFUR CENTER-RELATED"/>
    <property type="match status" value="1"/>
</dbReference>
<protein>
    <recommendedName>
        <fullName evidence="3">Ferredoxin</fullName>
    </recommendedName>
</protein>
<comment type="cofactor">
    <cofactor evidence="1">
        <name>[4Fe-4S] cluster</name>
        <dbReference type="ChEBI" id="CHEBI:49883"/>
    </cofactor>
</comment>
<dbReference type="SUPFAM" id="SSF54862">
    <property type="entry name" value="4Fe-4S ferredoxins"/>
    <property type="match status" value="1"/>
</dbReference>
<dbReference type="AlphaFoldDB" id="A0A084J9U4"/>
<dbReference type="Gene3D" id="3.30.70.20">
    <property type="match status" value="2"/>
</dbReference>
<keyword evidence="10" id="KW-1185">Reference proteome</keyword>